<dbReference type="Gene3D" id="3.50.50.60">
    <property type="entry name" value="FAD/NAD(P)-binding domain"/>
    <property type="match status" value="1"/>
</dbReference>
<evidence type="ECO:0000256" key="1">
    <source>
        <dbReference type="ARBA" id="ARBA00022630"/>
    </source>
</evidence>
<proteinExistence type="predicted"/>
<dbReference type="PANTHER" id="PTHR43004:SF6">
    <property type="entry name" value="FAD_NAD(P)-BINDING OXIDOREDUCTASE FAMILY PROTEIN"/>
    <property type="match status" value="1"/>
</dbReference>
<dbReference type="InterPro" id="IPR002938">
    <property type="entry name" value="FAD-bd"/>
</dbReference>
<dbReference type="PANTHER" id="PTHR43004">
    <property type="entry name" value="TRK SYSTEM POTASSIUM UPTAKE PROTEIN"/>
    <property type="match status" value="1"/>
</dbReference>
<evidence type="ECO:0000259" key="3">
    <source>
        <dbReference type="Pfam" id="PF01494"/>
    </source>
</evidence>
<dbReference type="AlphaFoldDB" id="A0AAV2Z1K7"/>
<dbReference type="InterPro" id="IPR036188">
    <property type="entry name" value="FAD/NAD-bd_sf"/>
</dbReference>
<sequence>MALTPRAARALATAAEQSDARDGKRVLVVGGGPIGQAMGFLLEHVYQVPTRIVERQAQPTTHPRAHFLNLRTMEVLKTTMPDFHDQLLQQAAHSNQWRHYVYCTSVGKARELARIDQFGPCVPRDPTGQSDKQALRQALAALSPTQFVHFPQNRFEQLQVAFLEKHNIHIDRRVELVDLQLPASGDERVRVTLRNMYERPLPCAHCSVFDIHYVRSDRDTNAIEHATYDYVVAGDGAHSLVRDRCGIPLVGAANLQSIINVHFMSQQLSEAAQENPAMLYFIFNEDVIAVLIAHDFQRGEWVLQIPFFPPQESIEADFSPEKCKQLIQQILPHATGSAKPRDDMQILSVGQWQMSARVAKHYDAQQRVFLVGDAAHQLPPAGGMGMNTGLQDVHNLAWKLALAVQQEREPTGQPSPLADRNALLGSYERERQPIGKLNTQLSLRNFARTMKVPSALNVSYYNAQLMSKVINAPPCSLLPLNLQRDFMKNLMKVGRVPLGWLSQDHTHPLGSRLKERVRRIVERGESLGMLFYNFDIGFSYRSHEWGARARELMEDKALDMSALFETDLDEAAKNNKDVFVPGFAVGQRFPHVMLEDATTGEQLSTLDLPMDVMRRRHDDGKVMFVLLVDGLQSAAAVLENSSINHFHEHVALVIANEGVNELDRPDFNEYFEAVSRVNVSAEGKKRWQRFGDAYNAALIRPDGHVACLWPIGTQVSSASLSRALQEATRLD</sequence>
<feature type="domain" description="FAD-binding" evidence="3">
    <location>
        <begin position="215"/>
        <end position="440"/>
    </location>
</feature>
<organism evidence="4 5">
    <name type="scientific">Lagenidium giganteum</name>
    <dbReference type="NCBI Taxonomy" id="4803"/>
    <lineage>
        <taxon>Eukaryota</taxon>
        <taxon>Sar</taxon>
        <taxon>Stramenopiles</taxon>
        <taxon>Oomycota</taxon>
        <taxon>Peronosporomycetes</taxon>
        <taxon>Pythiales</taxon>
        <taxon>Pythiaceae</taxon>
    </lineage>
</organism>
<gene>
    <name evidence="4" type="ORF">N0F65_005202</name>
</gene>
<dbReference type="Gene3D" id="3.30.9.10">
    <property type="entry name" value="D-Amino Acid Oxidase, subunit A, domain 2"/>
    <property type="match status" value="1"/>
</dbReference>
<evidence type="ECO:0000313" key="5">
    <source>
        <dbReference type="Proteomes" id="UP001146120"/>
    </source>
</evidence>
<dbReference type="Gene3D" id="3.40.30.120">
    <property type="match status" value="1"/>
</dbReference>
<evidence type="ECO:0000313" key="4">
    <source>
        <dbReference type="EMBL" id="DAZ99351.1"/>
    </source>
</evidence>
<reference evidence="4" key="2">
    <citation type="journal article" date="2023" name="Microbiol Resour">
        <title>Decontamination and Annotation of the Draft Genome Sequence of the Oomycete Lagenidium giganteum ARSEF 373.</title>
        <authorList>
            <person name="Morgan W.R."/>
            <person name="Tartar A."/>
        </authorList>
    </citation>
    <scope>NUCLEOTIDE SEQUENCE</scope>
    <source>
        <strain evidence="4">ARSEF 373</strain>
    </source>
</reference>
<keyword evidence="2" id="KW-0274">FAD</keyword>
<evidence type="ECO:0000256" key="2">
    <source>
        <dbReference type="ARBA" id="ARBA00022827"/>
    </source>
</evidence>
<keyword evidence="5" id="KW-1185">Reference proteome</keyword>
<dbReference type="PRINTS" id="PR00420">
    <property type="entry name" value="RNGMNOXGNASE"/>
</dbReference>
<dbReference type="GO" id="GO:0071949">
    <property type="term" value="F:FAD binding"/>
    <property type="evidence" value="ECO:0007669"/>
    <property type="project" value="InterPro"/>
</dbReference>
<dbReference type="Proteomes" id="UP001146120">
    <property type="component" value="Unassembled WGS sequence"/>
</dbReference>
<dbReference type="EMBL" id="DAKRPA010000085">
    <property type="protein sequence ID" value="DAZ99351.1"/>
    <property type="molecule type" value="Genomic_DNA"/>
</dbReference>
<dbReference type="InterPro" id="IPR050641">
    <property type="entry name" value="RIFMO-like"/>
</dbReference>
<reference evidence="4" key="1">
    <citation type="submission" date="2022-11" db="EMBL/GenBank/DDBJ databases">
        <authorList>
            <person name="Morgan W.R."/>
            <person name="Tartar A."/>
        </authorList>
    </citation>
    <scope>NUCLEOTIDE SEQUENCE</scope>
    <source>
        <strain evidence="4">ARSEF 373</strain>
    </source>
</reference>
<dbReference type="Pfam" id="PF01494">
    <property type="entry name" value="FAD_binding_3"/>
    <property type="match status" value="2"/>
</dbReference>
<feature type="domain" description="FAD-binding" evidence="3">
    <location>
        <begin position="25"/>
        <end position="179"/>
    </location>
</feature>
<accession>A0AAV2Z1K7</accession>
<dbReference type="GO" id="GO:0005739">
    <property type="term" value="C:mitochondrion"/>
    <property type="evidence" value="ECO:0007669"/>
    <property type="project" value="TreeGrafter"/>
</dbReference>
<keyword evidence="1" id="KW-0285">Flavoprotein</keyword>
<comment type="caution">
    <text evidence="4">The sequence shown here is derived from an EMBL/GenBank/DDBJ whole genome shotgun (WGS) entry which is preliminary data.</text>
</comment>
<protein>
    <recommendedName>
        <fullName evidence="3">FAD-binding domain-containing protein</fullName>
    </recommendedName>
</protein>
<name>A0AAV2Z1K7_9STRA</name>
<dbReference type="GO" id="GO:0016709">
    <property type="term" value="F:oxidoreductase activity, acting on paired donors, with incorporation or reduction of molecular oxygen, NAD(P)H as one donor, and incorporation of one atom of oxygen"/>
    <property type="evidence" value="ECO:0007669"/>
    <property type="project" value="UniProtKB-ARBA"/>
</dbReference>
<dbReference type="SUPFAM" id="SSF51905">
    <property type="entry name" value="FAD/NAD(P)-binding domain"/>
    <property type="match status" value="1"/>
</dbReference>
<dbReference type="GO" id="GO:0006744">
    <property type="term" value="P:ubiquinone biosynthetic process"/>
    <property type="evidence" value="ECO:0007669"/>
    <property type="project" value="TreeGrafter"/>
</dbReference>